<reference evidence="2 3" key="1">
    <citation type="submission" date="2024-04" db="EMBL/GenBank/DDBJ databases">
        <title>Biological Control Activity of Plant Growth Promoting Rhizobacteria Burkholderia pyrrocinia BX1 against Tobacco black shank Introduction Tobacco black shank (TBS) caused by the oomycete Phytophthora. nicotianae (P. nicotianae) has become a destructive soil.</title>
        <authorList>
            <person name="Liu X."/>
            <person name="Shu C."/>
        </authorList>
    </citation>
    <scope>NUCLEOTIDE SEQUENCE [LARGE SCALE GENOMIC DNA]</scope>
    <source>
        <strain evidence="2 3">BX1</strain>
    </source>
</reference>
<proteinExistence type="predicted"/>
<feature type="transmembrane region" description="Helical" evidence="1">
    <location>
        <begin position="165"/>
        <end position="184"/>
    </location>
</feature>
<keyword evidence="1" id="KW-1133">Transmembrane helix</keyword>
<dbReference type="EMBL" id="CP150849">
    <property type="protein sequence ID" value="WZW54949.1"/>
    <property type="molecule type" value="Genomic_DNA"/>
</dbReference>
<protein>
    <submittedName>
        <fullName evidence="2">Uncharacterized protein</fullName>
    </submittedName>
</protein>
<organism evidence="2 3">
    <name type="scientific">Burkholderia pyrrocinia</name>
    <name type="common">Pseudomonas pyrrocinia</name>
    <dbReference type="NCBI Taxonomy" id="60550"/>
    <lineage>
        <taxon>Bacteria</taxon>
        <taxon>Pseudomonadati</taxon>
        <taxon>Pseudomonadota</taxon>
        <taxon>Betaproteobacteria</taxon>
        <taxon>Burkholderiales</taxon>
        <taxon>Burkholderiaceae</taxon>
        <taxon>Burkholderia</taxon>
        <taxon>Burkholderia cepacia complex</taxon>
    </lineage>
</organism>
<feature type="transmembrane region" description="Helical" evidence="1">
    <location>
        <begin position="63"/>
        <end position="82"/>
    </location>
</feature>
<gene>
    <name evidence="2" type="ORF">WN985_04550</name>
</gene>
<evidence type="ECO:0000313" key="2">
    <source>
        <dbReference type="EMBL" id="WZW54949.1"/>
    </source>
</evidence>
<name>A0ABZ3BK33_BURPY</name>
<feature type="transmembrane region" description="Helical" evidence="1">
    <location>
        <begin position="139"/>
        <end position="159"/>
    </location>
</feature>
<keyword evidence="1" id="KW-0812">Transmembrane</keyword>
<feature type="transmembrane region" description="Helical" evidence="1">
    <location>
        <begin position="33"/>
        <end position="51"/>
    </location>
</feature>
<evidence type="ECO:0000313" key="3">
    <source>
        <dbReference type="Proteomes" id="UP001484179"/>
    </source>
</evidence>
<keyword evidence="3" id="KW-1185">Reference proteome</keyword>
<sequence length="185" mass="20332">MNDYFNDCKRSSRPEVSTAVPWMLVAKELKGDLPFFGAVGLICGLVQWVGYRHFDKANWGSELLQEHIAFNSLLLTVMFLWLAKGLVEQLRTTREYPRFTAFVAHVSARAVAFASVAAAVIAGFALAAALCGAFGHASWFMFFATYFVALAEIAANPFFPPGHSRAYAVSMGIIISMPLSVTLIR</sequence>
<evidence type="ECO:0000256" key="1">
    <source>
        <dbReference type="SAM" id="Phobius"/>
    </source>
</evidence>
<feature type="transmembrane region" description="Helical" evidence="1">
    <location>
        <begin position="102"/>
        <end position="127"/>
    </location>
</feature>
<dbReference type="Proteomes" id="UP001484179">
    <property type="component" value="Chromosome 1"/>
</dbReference>
<dbReference type="RefSeq" id="WP_342308925.1">
    <property type="nucleotide sequence ID" value="NZ_CP150849.1"/>
</dbReference>
<accession>A0ABZ3BK33</accession>
<keyword evidence="1" id="KW-0472">Membrane</keyword>